<gene>
    <name evidence="1" type="ORF">CONPUDRAFT_38798</name>
</gene>
<dbReference type="OMA" id="SCHAHIC"/>
<evidence type="ECO:0000313" key="1">
    <source>
        <dbReference type="EMBL" id="EIW73845.1"/>
    </source>
</evidence>
<sequence>EKFVSANGLRKCFHTGGNSSIRVHCRQHYALYKSRCEENKIPLSDRAIPRELLKKQQTAEAEAK</sequence>
<feature type="non-terminal residue" evidence="1">
    <location>
        <position position="1"/>
    </location>
</feature>
<dbReference type="Proteomes" id="UP000053558">
    <property type="component" value="Unassembled WGS sequence"/>
</dbReference>
<evidence type="ECO:0000313" key="2">
    <source>
        <dbReference type="Proteomes" id="UP000053558"/>
    </source>
</evidence>
<dbReference type="GeneID" id="19206848"/>
<dbReference type="EMBL" id="JH711635">
    <property type="protein sequence ID" value="EIW73845.1"/>
    <property type="molecule type" value="Genomic_DNA"/>
</dbReference>
<accession>R7SDA6</accession>
<dbReference type="KEGG" id="cput:CONPUDRAFT_38798"/>
<protein>
    <submittedName>
        <fullName evidence="1">Uncharacterized protein</fullName>
    </submittedName>
</protein>
<keyword evidence="2" id="KW-1185">Reference proteome</keyword>
<dbReference type="AlphaFoldDB" id="R7SDA6"/>
<proteinExistence type="predicted"/>
<dbReference type="RefSeq" id="XP_007775979.1">
    <property type="nucleotide sequence ID" value="XM_007777789.1"/>
</dbReference>
<name>R7SDA6_CONPW</name>
<reference evidence="2" key="1">
    <citation type="journal article" date="2012" name="Science">
        <title>The Paleozoic origin of enzymatic lignin decomposition reconstructed from 31 fungal genomes.</title>
        <authorList>
            <person name="Floudas D."/>
            <person name="Binder M."/>
            <person name="Riley R."/>
            <person name="Barry K."/>
            <person name="Blanchette R.A."/>
            <person name="Henrissat B."/>
            <person name="Martinez A.T."/>
            <person name="Otillar R."/>
            <person name="Spatafora J.W."/>
            <person name="Yadav J.S."/>
            <person name="Aerts A."/>
            <person name="Benoit I."/>
            <person name="Boyd A."/>
            <person name="Carlson A."/>
            <person name="Copeland A."/>
            <person name="Coutinho P.M."/>
            <person name="de Vries R.P."/>
            <person name="Ferreira P."/>
            <person name="Findley K."/>
            <person name="Foster B."/>
            <person name="Gaskell J."/>
            <person name="Glotzer D."/>
            <person name="Gorecki P."/>
            <person name="Heitman J."/>
            <person name="Hesse C."/>
            <person name="Hori C."/>
            <person name="Igarashi K."/>
            <person name="Jurgens J.A."/>
            <person name="Kallen N."/>
            <person name="Kersten P."/>
            <person name="Kohler A."/>
            <person name="Kuees U."/>
            <person name="Kumar T.K.A."/>
            <person name="Kuo A."/>
            <person name="LaButti K."/>
            <person name="Larrondo L.F."/>
            <person name="Lindquist E."/>
            <person name="Ling A."/>
            <person name="Lombard V."/>
            <person name="Lucas S."/>
            <person name="Lundell T."/>
            <person name="Martin R."/>
            <person name="McLaughlin D.J."/>
            <person name="Morgenstern I."/>
            <person name="Morin E."/>
            <person name="Murat C."/>
            <person name="Nagy L.G."/>
            <person name="Nolan M."/>
            <person name="Ohm R.A."/>
            <person name="Patyshakuliyeva A."/>
            <person name="Rokas A."/>
            <person name="Ruiz-Duenas F.J."/>
            <person name="Sabat G."/>
            <person name="Salamov A."/>
            <person name="Samejima M."/>
            <person name="Schmutz J."/>
            <person name="Slot J.C."/>
            <person name="St John F."/>
            <person name="Stenlid J."/>
            <person name="Sun H."/>
            <person name="Sun S."/>
            <person name="Syed K."/>
            <person name="Tsang A."/>
            <person name="Wiebenga A."/>
            <person name="Young D."/>
            <person name="Pisabarro A."/>
            <person name="Eastwood D.C."/>
            <person name="Martin F."/>
            <person name="Cullen D."/>
            <person name="Grigoriev I.V."/>
            <person name="Hibbett D.S."/>
        </authorList>
    </citation>
    <scope>NUCLEOTIDE SEQUENCE [LARGE SCALE GENOMIC DNA]</scope>
    <source>
        <strain evidence="2">RWD-64-598 SS2</strain>
    </source>
</reference>
<dbReference type="OrthoDB" id="3137936at2759"/>
<organism evidence="1 2">
    <name type="scientific">Coniophora puteana (strain RWD-64-598)</name>
    <name type="common">Brown rot fungus</name>
    <dbReference type="NCBI Taxonomy" id="741705"/>
    <lineage>
        <taxon>Eukaryota</taxon>
        <taxon>Fungi</taxon>
        <taxon>Dikarya</taxon>
        <taxon>Basidiomycota</taxon>
        <taxon>Agaricomycotina</taxon>
        <taxon>Agaricomycetes</taxon>
        <taxon>Agaricomycetidae</taxon>
        <taxon>Boletales</taxon>
        <taxon>Coniophorineae</taxon>
        <taxon>Coniophoraceae</taxon>
        <taxon>Coniophora</taxon>
    </lineage>
</organism>
<feature type="non-terminal residue" evidence="1">
    <location>
        <position position="64"/>
    </location>
</feature>